<protein>
    <recommendedName>
        <fullName evidence="4">Lipoprotein</fullName>
    </recommendedName>
</protein>
<organism evidence="2 3">
    <name type="scientific">Candidatus Magasanikbacteria bacterium GW2011_GWA2_42_32</name>
    <dbReference type="NCBI Taxonomy" id="1619039"/>
    <lineage>
        <taxon>Bacteria</taxon>
        <taxon>Candidatus Magasanikiibacteriota</taxon>
    </lineage>
</organism>
<accession>A0A0G0ZZ15</accession>
<keyword evidence="1" id="KW-0732">Signal</keyword>
<evidence type="ECO:0000256" key="1">
    <source>
        <dbReference type="SAM" id="SignalP"/>
    </source>
</evidence>
<evidence type="ECO:0000313" key="2">
    <source>
        <dbReference type="EMBL" id="KKS53985.1"/>
    </source>
</evidence>
<evidence type="ECO:0008006" key="4">
    <source>
        <dbReference type="Google" id="ProtNLM"/>
    </source>
</evidence>
<dbReference type="Proteomes" id="UP000034837">
    <property type="component" value="Unassembled WGS sequence"/>
</dbReference>
<dbReference type="EMBL" id="LCDO01000043">
    <property type="protein sequence ID" value="KKS53985.1"/>
    <property type="molecule type" value="Genomic_DNA"/>
</dbReference>
<dbReference type="AlphaFoldDB" id="A0A0G0ZZ15"/>
<reference evidence="2 3" key="1">
    <citation type="journal article" date="2015" name="Nature">
        <title>rRNA introns, odd ribosomes, and small enigmatic genomes across a large radiation of phyla.</title>
        <authorList>
            <person name="Brown C.T."/>
            <person name="Hug L.A."/>
            <person name="Thomas B.C."/>
            <person name="Sharon I."/>
            <person name="Castelle C.J."/>
            <person name="Singh A."/>
            <person name="Wilkins M.J."/>
            <person name="Williams K.H."/>
            <person name="Banfield J.F."/>
        </authorList>
    </citation>
    <scope>NUCLEOTIDE SEQUENCE [LARGE SCALE GENOMIC DNA]</scope>
</reference>
<sequence>MLRFILTLSVAVLFLFVGACAHTSGTGTKIVPASVPESPHIDSWGYNGDIFTVCLGEPEVYQQGRTWAGLFLLESRSVSGCRPPRIVLLSRAEGAVDPIAMILAESREAGYTVYAVPTSVAKIFHTIILRDDGSMEVFWTYIGEGLPCDCKAKPHKLNQGGACSASICGDLYNPDAFFYI</sequence>
<comment type="caution">
    <text evidence="2">The sequence shown here is derived from an EMBL/GenBank/DDBJ whole genome shotgun (WGS) entry which is preliminary data.</text>
</comment>
<gene>
    <name evidence="2" type="ORF">UV20_C0043G0007</name>
</gene>
<name>A0A0G0ZZ15_9BACT</name>
<proteinExistence type="predicted"/>
<feature type="signal peptide" evidence="1">
    <location>
        <begin position="1"/>
        <end position="21"/>
    </location>
</feature>
<dbReference type="PROSITE" id="PS51257">
    <property type="entry name" value="PROKAR_LIPOPROTEIN"/>
    <property type="match status" value="1"/>
</dbReference>
<evidence type="ECO:0000313" key="3">
    <source>
        <dbReference type="Proteomes" id="UP000034837"/>
    </source>
</evidence>
<feature type="chain" id="PRO_5002535832" description="Lipoprotein" evidence="1">
    <location>
        <begin position="22"/>
        <end position="180"/>
    </location>
</feature>